<accession>A0A7C2MH11</accession>
<name>A0A7C2MH11_9FLAO</name>
<keyword evidence="2" id="KW-0732">Signal</keyword>
<dbReference type="Pfam" id="PF03938">
    <property type="entry name" value="OmpH"/>
    <property type="match status" value="1"/>
</dbReference>
<dbReference type="InterPro" id="IPR005632">
    <property type="entry name" value="Chaperone_Skp"/>
</dbReference>
<dbReference type="SMART" id="SM00935">
    <property type="entry name" value="OmpH"/>
    <property type="match status" value="1"/>
</dbReference>
<dbReference type="EMBL" id="DSEE01000403">
    <property type="protein sequence ID" value="HER40657.1"/>
    <property type="molecule type" value="Genomic_DNA"/>
</dbReference>
<dbReference type="PANTHER" id="PTHR35089:SF1">
    <property type="entry name" value="CHAPERONE PROTEIN SKP"/>
    <property type="match status" value="1"/>
</dbReference>
<comment type="caution">
    <text evidence="3">The sequence shown here is derived from an EMBL/GenBank/DDBJ whole genome shotgun (WGS) entry which is preliminary data.</text>
</comment>
<gene>
    <name evidence="3" type="ORF">ENO10_05500</name>
</gene>
<proteinExistence type="inferred from homology"/>
<reference evidence="3" key="1">
    <citation type="journal article" date="2020" name="mSystems">
        <title>Genome- and Community-Level Interaction Insights into Carbon Utilization and Element Cycling Functions of Hydrothermarchaeota in Hydrothermal Sediment.</title>
        <authorList>
            <person name="Zhou Z."/>
            <person name="Liu Y."/>
            <person name="Xu W."/>
            <person name="Pan J."/>
            <person name="Luo Z.H."/>
            <person name="Li M."/>
        </authorList>
    </citation>
    <scope>NUCLEOTIDE SEQUENCE [LARGE SCALE GENOMIC DNA]</scope>
    <source>
        <strain evidence="3">SpSt-1235</strain>
    </source>
</reference>
<dbReference type="GO" id="GO:0005829">
    <property type="term" value="C:cytosol"/>
    <property type="evidence" value="ECO:0007669"/>
    <property type="project" value="TreeGrafter"/>
</dbReference>
<dbReference type="PROSITE" id="PS51257">
    <property type="entry name" value="PROKAR_LIPOPROTEIN"/>
    <property type="match status" value="1"/>
</dbReference>
<organism evidence="3">
    <name type="scientific">Salinimicrobium catena</name>
    <dbReference type="NCBI Taxonomy" id="390640"/>
    <lineage>
        <taxon>Bacteria</taxon>
        <taxon>Pseudomonadati</taxon>
        <taxon>Bacteroidota</taxon>
        <taxon>Flavobacteriia</taxon>
        <taxon>Flavobacteriales</taxon>
        <taxon>Flavobacteriaceae</taxon>
        <taxon>Salinimicrobium</taxon>
    </lineage>
</organism>
<dbReference type="InterPro" id="IPR024930">
    <property type="entry name" value="Skp_dom_sf"/>
</dbReference>
<evidence type="ECO:0000256" key="2">
    <source>
        <dbReference type="ARBA" id="ARBA00022729"/>
    </source>
</evidence>
<evidence type="ECO:0000313" key="3">
    <source>
        <dbReference type="EMBL" id="HER40657.1"/>
    </source>
</evidence>
<dbReference type="GO" id="GO:0050821">
    <property type="term" value="P:protein stabilization"/>
    <property type="evidence" value="ECO:0007669"/>
    <property type="project" value="TreeGrafter"/>
</dbReference>
<sequence length="171" mass="19719">MKKFFVVLFLGLVFTGCNENKTAYVDTTRLIQEFSEMKEVEADFNARSEKLKSELDSVAKGFQQEVMEYQENRATMSQAERQATEQELMQKQQMLQQQQQVRSGQLRQESDQVIDSLITKVKDFVKTYGEENDYTYIFGSNESANIMYAKEGLDITEEVLAELNAEGTTEE</sequence>
<dbReference type="Proteomes" id="UP000885753">
    <property type="component" value="Unassembled WGS sequence"/>
</dbReference>
<dbReference type="AlphaFoldDB" id="A0A7C2MH11"/>
<comment type="similarity">
    <text evidence="1">Belongs to the Skp family.</text>
</comment>
<evidence type="ECO:0000256" key="1">
    <source>
        <dbReference type="ARBA" id="ARBA00009091"/>
    </source>
</evidence>
<dbReference type="Gene3D" id="3.30.910.20">
    <property type="entry name" value="Skp domain"/>
    <property type="match status" value="1"/>
</dbReference>
<dbReference type="GO" id="GO:0051082">
    <property type="term" value="F:unfolded protein binding"/>
    <property type="evidence" value="ECO:0007669"/>
    <property type="project" value="InterPro"/>
</dbReference>
<protein>
    <submittedName>
        <fullName evidence="3">OmpH family outer membrane protein</fullName>
    </submittedName>
</protein>
<dbReference type="SUPFAM" id="SSF111384">
    <property type="entry name" value="OmpH-like"/>
    <property type="match status" value="1"/>
</dbReference>
<dbReference type="PANTHER" id="PTHR35089">
    <property type="entry name" value="CHAPERONE PROTEIN SKP"/>
    <property type="match status" value="1"/>
</dbReference>